<dbReference type="InterPro" id="IPR013087">
    <property type="entry name" value="Znf_C2H2_type"/>
</dbReference>
<dbReference type="PROSITE" id="PS50157">
    <property type="entry name" value="ZINC_FINGER_C2H2_2"/>
    <property type="match status" value="1"/>
</dbReference>
<evidence type="ECO:0000256" key="1">
    <source>
        <dbReference type="ARBA" id="ARBA00022723"/>
    </source>
</evidence>
<feature type="non-terminal residue" evidence="7">
    <location>
        <position position="1"/>
    </location>
</feature>
<keyword evidence="4" id="KW-0862">Zinc</keyword>
<feature type="domain" description="C2H2-type" evidence="6">
    <location>
        <begin position="100"/>
        <end position="127"/>
    </location>
</feature>
<evidence type="ECO:0000256" key="4">
    <source>
        <dbReference type="ARBA" id="ARBA00022833"/>
    </source>
</evidence>
<protein>
    <submittedName>
        <fullName evidence="7">Zinc finger, C2H2 type</fullName>
    </submittedName>
</protein>
<name>A0A2G9UFX9_TELCI</name>
<dbReference type="InterPro" id="IPR036236">
    <property type="entry name" value="Znf_C2H2_sf"/>
</dbReference>
<keyword evidence="1" id="KW-0479">Metal-binding</keyword>
<dbReference type="SUPFAM" id="SSF57667">
    <property type="entry name" value="beta-beta-alpha zinc fingers"/>
    <property type="match status" value="1"/>
</dbReference>
<evidence type="ECO:0000259" key="6">
    <source>
        <dbReference type="PROSITE" id="PS50157"/>
    </source>
</evidence>
<dbReference type="PANTHER" id="PTHR23235:SF157">
    <property type="entry name" value="FEZ FAMILY ZINC FINGER PROTEIN 1"/>
    <property type="match status" value="1"/>
</dbReference>
<dbReference type="GO" id="GO:0008270">
    <property type="term" value="F:zinc ion binding"/>
    <property type="evidence" value="ECO:0007669"/>
    <property type="project" value="UniProtKB-KW"/>
</dbReference>
<dbReference type="PROSITE" id="PS00028">
    <property type="entry name" value="ZINC_FINGER_C2H2_1"/>
    <property type="match status" value="1"/>
</dbReference>
<dbReference type="Pfam" id="PF00096">
    <property type="entry name" value="zf-C2H2"/>
    <property type="match status" value="1"/>
</dbReference>
<sequence length="179" mass="20770">GLVNLKQARCYIRMIQLSRISQLNKQKPIIMCAAYIPFCPAAEQDDIEYLRCSFDISFRIATHRVFDLQDQLAEEIRKGIDVMCAIKRSAERIHTGEKPFKCDHCGRAFRQPGNLTRHRLTHTTVQSTSEKMARPHRFPILRYDMGQTLKDKKKKQCNKVTEYVTFESDTNGIVEKPHA</sequence>
<dbReference type="Proteomes" id="UP000230423">
    <property type="component" value="Unassembled WGS sequence"/>
</dbReference>
<evidence type="ECO:0000256" key="5">
    <source>
        <dbReference type="PROSITE-ProRule" id="PRU00042"/>
    </source>
</evidence>
<dbReference type="GO" id="GO:0000978">
    <property type="term" value="F:RNA polymerase II cis-regulatory region sequence-specific DNA binding"/>
    <property type="evidence" value="ECO:0007669"/>
    <property type="project" value="TreeGrafter"/>
</dbReference>
<proteinExistence type="predicted"/>
<evidence type="ECO:0000256" key="2">
    <source>
        <dbReference type="ARBA" id="ARBA00022737"/>
    </source>
</evidence>
<keyword evidence="2" id="KW-0677">Repeat</keyword>
<dbReference type="Gene3D" id="3.30.160.60">
    <property type="entry name" value="Classic Zinc Finger"/>
    <property type="match status" value="1"/>
</dbReference>
<evidence type="ECO:0000313" key="7">
    <source>
        <dbReference type="EMBL" id="PIO68632.1"/>
    </source>
</evidence>
<dbReference type="SMART" id="SM00355">
    <property type="entry name" value="ZnF_C2H2"/>
    <property type="match status" value="1"/>
</dbReference>
<dbReference type="OrthoDB" id="40579at2759"/>
<evidence type="ECO:0000256" key="3">
    <source>
        <dbReference type="ARBA" id="ARBA00022771"/>
    </source>
</evidence>
<dbReference type="GO" id="GO:0000981">
    <property type="term" value="F:DNA-binding transcription factor activity, RNA polymerase II-specific"/>
    <property type="evidence" value="ECO:0007669"/>
    <property type="project" value="TreeGrafter"/>
</dbReference>
<keyword evidence="3 5" id="KW-0863">Zinc-finger</keyword>
<dbReference type="EMBL" id="KZ347004">
    <property type="protein sequence ID" value="PIO68632.1"/>
    <property type="molecule type" value="Genomic_DNA"/>
</dbReference>
<organism evidence="7 8">
    <name type="scientific">Teladorsagia circumcincta</name>
    <name type="common">Brown stomach worm</name>
    <name type="synonym">Ostertagia circumcincta</name>
    <dbReference type="NCBI Taxonomy" id="45464"/>
    <lineage>
        <taxon>Eukaryota</taxon>
        <taxon>Metazoa</taxon>
        <taxon>Ecdysozoa</taxon>
        <taxon>Nematoda</taxon>
        <taxon>Chromadorea</taxon>
        <taxon>Rhabditida</taxon>
        <taxon>Rhabditina</taxon>
        <taxon>Rhabditomorpha</taxon>
        <taxon>Strongyloidea</taxon>
        <taxon>Trichostrongylidae</taxon>
        <taxon>Teladorsagia</taxon>
    </lineage>
</organism>
<dbReference type="PANTHER" id="PTHR23235">
    <property type="entry name" value="KRUEPPEL-LIKE TRANSCRIPTION FACTOR"/>
    <property type="match status" value="1"/>
</dbReference>
<gene>
    <name evidence="7" type="ORF">TELCIR_09570</name>
</gene>
<dbReference type="FunFam" id="3.30.160.60:FF:000634">
    <property type="entry name" value="Zinc finger X-chromosomal protein"/>
    <property type="match status" value="1"/>
</dbReference>
<reference evidence="7 8" key="1">
    <citation type="submission" date="2015-09" db="EMBL/GenBank/DDBJ databases">
        <title>Draft genome of the parasitic nematode Teladorsagia circumcincta isolate WARC Sus (inbred).</title>
        <authorList>
            <person name="Mitreva M."/>
        </authorList>
    </citation>
    <scope>NUCLEOTIDE SEQUENCE [LARGE SCALE GENOMIC DNA]</scope>
    <source>
        <strain evidence="7 8">S</strain>
    </source>
</reference>
<keyword evidence="8" id="KW-1185">Reference proteome</keyword>
<evidence type="ECO:0000313" key="8">
    <source>
        <dbReference type="Proteomes" id="UP000230423"/>
    </source>
</evidence>
<accession>A0A2G9UFX9</accession>
<dbReference type="AlphaFoldDB" id="A0A2G9UFX9"/>